<dbReference type="AlphaFoldDB" id="A0A1C3HCF3"/>
<feature type="chain" id="PRO_5040570893" description="Lipocalin-like domain-containing protein" evidence="1">
    <location>
        <begin position="27"/>
        <end position="172"/>
    </location>
</feature>
<name>A0A1C3HCF3_SERMA</name>
<dbReference type="Proteomes" id="UP000320710">
    <property type="component" value="Unassembled WGS sequence"/>
</dbReference>
<gene>
    <name evidence="3" type="ORF">FHU12_2294</name>
    <name evidence="2" type="ORF">PWN146_01401</name>
</gene>
<evidence type="ECO:0000313" key="4">
    <source>
        <dbReference type="Proteomes" id="UP000320710"/>
    </source>
</evidence>
<keyword evidence="1" id="KW-0732">Signal</keyword>
<reference evidence="2" key="1">
    <citation type="submission" date="2016-05" db="EMBL/GenBank/DDBJ databases">
        <authorList>
            <person name="Cock P.J.A."/>
            <person name="Cock P.J.A."/>
        </authorList>
    </citation>
    <scope>NUCLEOTIDE SEQUENCE</scope>
    <source>
        <strain evidence="2">PWN146_assembly</strain>
    </source>
</reference>
<evidence type="ECO:0000313" key="2">
    <source>
        <dbReference type="EMBL" id="SAY42715.1"/>
    </source>
</evidence>
<dbReference type="EMBL" id="LT575490">
    <property type="protein sequence ID" value="SAY42715.1"/>
    <property type="molecule type" value="Genomic_DNA"/>
</dbReference>
<accession>A0A1C3HCF3</accession>
<evidence type="ECO:0000313" key="3">
    <source>
        <dbReference type="EMBL" id="TQI84774.1"/>
    </source>
</evidence>
<dbReference type="EMBL" id="VFMJ01000001">
    <property type="protein sequence ID" value="TQI84774.1"/>
    <property type="molecule type" value="Genomic_DNA"/>
</dbReference>
<evidence type="ECO:0000256" key="1">
    <source>
        <dbReference type="SAM" id="SignalP"/>
    </source>
</evidence>
<proteinExistence type="predicted"/>
<feature type="signal peptide" evidence="1">
    <location>
        <begin position="1"/>
        <end position="26"/>
    </location>
</feature>
<protein>
    <recommendedName>
        <fullName evidence="5">Lipocalin-like domain-containing protein</fullName>
    </recommendedName>
</protein>
<organism evidence="2">
    <name type="scientific">Serratia marcescens</name>
    <dbReference type="NCBI Taxonomy" id="615"/>
    <lineage>
        <taxon>Bacteria</taxon>
        <taxon>Pseudomonadati</taxon>
        <taxon>Pseudomonadota</taxon>
        <taxon>Gammaproteobacteria</taxon>
        <taxon>Enterobacterales</taxon>
        <taxon>Yersiniaceae</taxon>
        <taxon>Serratia</taxon>
    </lineage>
</organism>
<reference evidence="3 4" key="3">
    <citation type="submission" date="2019-07" db="EMBL/GenBank/DDBJ databases">
        <title>Investigation of anaerobic lignin degradation for improved lignocellulosic biofuels.</title>
        <authorList>
            <person name="Deangelis K.PhD."/>
        </authorList>
    </citation>
    <scope>NUCLEOTIDE SEQUENCE [LARGE SCALE GENOMIC DNA]</scope>
    <source>
        <strain evidence="3 4">106R</strain>
    </source>
</reference>
<evidence type="ECO:0008006" key="5">
    <source>
        <dbReference type="Google" id="ProtNLM"/>
    </source>
</evidence>
<dbReference type="RefSeq" id="WP_089180784.1">
    <property type="nucleotide sequence ID" value="NZ_CAXONA010000030.1"/>
</dbReference>
<sequence>MRLNTWSKALLPLVVLACVSATQVRAAESDTGPIPKQLLGNWRVSKIVPTQTTGCWDQQQAQSLIGGKISYKADAFSWNGTALKSEGATVSTVEAQEFVEDNSGSSSYIDFPMLGISTPSVERVAIQHADTTIKGITDQGTDGVPGDNVLVKDANTLILSLCNVWFEAQREK</sequence>
<reference evidence="3 4" key="2">
    <citation type="submission" date="2019-06" db="EMBL/GenBank/DDBJ databases">
        <authorList>
            <person name="Deangelis K."/>
            <person name="Huntemann M."/>
            <person name="Clum A."/>
            <person name="Pillay M."/>
            <person name="Palaniappan K."/>
            <person name="Varghese N."/>
            <person name="Mikhailova N."/>
            <person name="Stamatis D."/>
            <person name="Reddy T."/>
            <person name="Daum C."/>
            <person name="Shapiro N."/>
            <person name="Ivanova N."/>
            <person name="Kyrpides N."/>
            <person name="Woyke T."/>
        </authorList>
    </citation>
    <scope>NUCLEOTIDE SEQUENCE [LARGE SCALE GENOMIC DNA]</scope>
    <source>
        <strain evidence="3 4">106R</strain>
    </source>
</reference>